<dbReference type="Proteomes" id="UP001257627">
    <property type="component" value="Unassembled WGS sequence"/>
</dbReference>
<sequence>MSTAYDPLHGPDEEPPFAASLGIEVKLARRLLDETATANIHDHTEMLTAAASLNYRMRALLAAIDAERGEGK</sequence>
<name>A0ABU3UWB2_9ACTN</name>
<dbReference type="EMBL" id="JARAKF010000001">
    <property type="protein sequence ID" value="MDU8998224.1"/>
    <property type="molecule type" value="Genomic_DNA"/>
</dbReference>
<dbReference type="RefSeq" id="WP_316735047.1">
    <property type="nucleotide sequence ID" value="NZ_JARAKF010000001.1"/>
</dbReference>
<proteinExistence type="predicted"/>
<reference evidence="1 2" key="1">
    <citation type="submission" date="2023-02" db="EMBL/GenBank/DDBJ databases">
        <authorList>
            <person name="Maleckis M."/>
        </authorList>
    </citation>
    <scope>NUCLEOTIDE SEQUENCE [LARGE SCALE GENOMIC DNA]</scope>
    <source>
        <strain evidence="1 2">P8-A2</strain>
    </source>
</reference>
<protein>
    <submittedName>
        <fullName evidence="1">Uncharacterized protein</fullName>
    </submittedName>
</protein>
<organism evidence="1 2">
    <name type="scientific">Streptomyces mirabilis</name>
    <dbReference type="NCBI Taxonomy" id="68239"/>
    <lineage>
        <taxon>Bacteria</taxon>
        <taxon>Bacillati</taxon>
        <taxon>Actinomycetota</taxon>
        <taxon>Actinomycetes</taxon>
        <taxon>Kitasatosporales</taxon>
        <taxon>Streptomycetaceae</taxon>
        <taxon>Streptomyces</taxon>
    </lineage>
</organism>
<keyword evidence="2" id="KW-1185">Reference proteome</keyword>
<evidence type="ECO:0000313" key="1">
    <source>
        <dbReference type="EMBL" id="MDU8998224.1"/>
    </source>
</evidence>
<gene>
    <name evidence="1" type="ORF">PU648_38890</name>
</gene>
<accession>A0ABU3UWB2</accession>
<comment type="caution">
    <text evidence="1">The sequence shown here is derived from an EMBL/GenBank/DDBJ whole genome shotgun (WGS) entry which is preliminary data.</text>
</comment>
<evidence type="ECO:0000313" key="2">
    <source>
        <dbReference type="Proteomes" id="UP001257627"/>
    </source>
</evidence>